<dbReference type="PANTHER" id="PTHR30590">
    <property type="entry name" value="INNER MEMBRANE PROTEIN"/>
    <property type="match status" value="1"/>
</dbReference>
<evidence type="ECO:0000313" key="4">
    <source>
        <dbReference type="Proteomes" id="UP000285567"/>
    </source>
</evidence>
<feature type="transmembrane region" description="Helical" evidence="1">
    <location>
        <begin position="12"/>
        <end position="31"/>
    </location>
</feature>
<organism evidence="3 4">
    <name type="scientific">Staphylococcus xylosus</name>
    <dbReference type="NCBI Taxonomy" id="1288"/>
    <lineage>
        <taxon>Bacteria</taxon>
        <taxon>Bacillati</taxon>
        <taxon>Bacillota</taxon>
        <taxon>Bacilli</taxon>
        <taxon>Bacillales</taxon>
        <taxon>Staphylococcaceae</taxon>
        <taxon>Staphylococcus</taxon>
    </lineage>
</organism>
<feature type="transmembrane region" description="Helical" evidence="1">
    <location>
        <begin position="269"/>
        <end position="286"/>
    </location>
</feature>
<feature type="transmembrane region" description="Helical" evidence="1">
    <location>
        <begin position="292"/>
        <end position="315"/>
    </location>
</feature>
<feature type="transmembrane region" description="Helical" evidence="1">
    <location>
        <begin position="178"/>
        <end position="196"/>
    </location>
</feature>
<feature type="transmembrane region" description="Helical" evidence="1">
    <location>
        <begin position="108"/>
        <end position="124"/>
    </location>
</feature>
<feature type="transmembrane region" description="Helical" evidence="1">
    <location>
        <begin position="84"/>
        <end position="102"/>
    </location>
</feature>
<protein>
    <submittedName>
        <fullName evidence="3">DUF418 domain-containing protein</fullName>
    </submittedName>
</protein>
<feature type="transmembrane region" description="Helical" evidence="1">
    <location>
        <begin position="51"/>
        <end position="72"/>
    </location>
</feature>
<evidence type="ECO:0000259" key="2">
    <source>
        <dbReference type="Pfam" id="PF04235"/>
    </source>
</evidence>
<feature type="transmembrane region" description="Helical" evidence="1">
    <location>
        <begin position="153"/>
        <end position="171"/>
    </location>
</feature>
<accession>A0A418IRU8</accession>
<dbReference type="OrthoDB" id="9807744at2"/>
<gene>
    <name evidence="3" type="ORF">BU097_01680</name>
</gene>
<dbReference type="PANTHER" id="PTHR30590:SF3">
    <property type="entry name" value="HYPOTHETICAL MEMBRANE SPANNING PROTEIN"/>
    <property type="match status" value="1"/>
</dbReference>
<reference evidence="3 4" key="1">
    <citation type="journal article" date="2016" name="Front. Microbiol.">
        <title>Comprehensive Phylogenetic Analysis of Bovine Non-aureus Staphylococci Species Based on Whole-Genome Sequencing.</title>
        <authorList>
            <person name="Naushad S."/>
            <person name="Barkema H.W."/>
            <person name="Luby C."/>
            <person name="Condas L.A."/>
            <person name="Nobrega D.B."/>
            <person name="Carson D.A."/>
            <person name="De Buck J."/>
        </authorList>
    </citation>
    <scope>NUCLEOTIDE SEQUENCE [LARGE SCALE GENOMIC DNA]</scope>
    <source>
        <strain evidence="3 4">SNUC 102</strain>
    </source>
</reference>
<proteinExistence type="predicted"/>
<keyword evidence="4" id="KW-1185">Reference proteome</keyword>
<evidence type="ECO:0000313" key="3">
    <source>
        <dbReference type="EMBL" id="RIN12613.1"/>
    </source>
</evidence>
<keyword evidence="1" id="KW-0812">Transmembrane</keyword>
<dbReference type="Pfam" id="PF04235">
    <property type="entry name" value="DUF418"/>
    <property type="match status" value="1"/>
</dbReference>
<dbReference type="AlphaFoldDB" id="A0A418IRU8"/>
<keyword evidence="1" id="KW-1133">Transmembrane helix</keyword>
<dbReference type="InterPro" id="IPR052529">
    <property type="entry name" value="Bact_Transport_Assoc"/>
</dbReference>
<feature type="domain" description="DUF418" evidence="2">
    <location>
        <begin position="212"/>
        <end position="334"/>
    </location>
</feature>
<comment type="caution">
    <text evidence="3">The sequence shown here is derived from an EMBL/GenBank/DDBJ whole genome shotgun (WGS) entry which is preliminary data.</text>
</comment>
<dbReference type="EMBL" id="QXUL01000005">
    <property type="protein sequence ID" value="RIN12613.1"/>
    <property type="molecule type" value="Genomic_DNA"/>
</dbReference>
<feature type="transmembrane region" description="Helical" evidence="1">
    <location>
        <begin position="129"/>
        <end position="147"/>
    </location>
</feature>
<evidence type="ECO:0000256" key="1">
    <source>
        <dbReference type="SAM" id="Phobius"/>
    </source>
</evidence>
<feature type="transmembrane region" description="Helical" evidence="1">
    <location>
        <begin position="226"/>
        <end position="249"/>
    </location>
</feature>
<name>A0A418IRU8_STAXY</name>
<dbReference type="InterPro" id="IPR007349">
    <property type="entry name" value="DUF418"/>
</dbReference>
<keyword evidence="1" id="KW-0472">Membrane</keyword>
<dbReference type="Proteomes" id="UP000285567">
    <property type="component" value="Unassembled WGS sequence"/>
</dbReference>
<sequence>MLNKINNRIETLDFLRGFALLGIILVNIIAIAQLPAPELSNDITYKKFLDFFIESKFFAIFSYLFGIGFYIFMQRAEHKVENKYVIFLRRIIVLGIFGFFHMQLQSGEALLIYAIFGLLLIPFFKVNKYINLVIGVIILVFVIWLDAKFLIPFPYFILGLASAQFEIIFKFKTTKKIWSIVAIASGIVSLLGWYVLNKFYVVPHIDLSPQQLQKNPEDYIVAVDQYHHLITIFSPFMSLFYISCLILLLNMTCGRFILTPLKYYGRMALTNYIGQTLIICLLILIFDGEQWSLLNTLWICLMIYIVQIISSLVWLKYFKLGPLEYIWKLATYMKWINMTK</sequence>